<dbReference type="RefSeq" id="WP_168677776.1">
    <property type="nucleotide sequence ID" value="NZ_JAAXOY010000049.1"/>
</dbReference>
<dbReference type="Proteomes" id="UP000777774">
    <property type="component" value="Unassembled WGS sequence"/>
</dbReference>
<feature type="transmembrane region" description="Helical" evidence="1">
    <location>
        <begin position="57"/>
        <end position="88"/>
    </location>
</feature>
<keyword evidence="1" id="KW-1133">Transmembrane helix</keyword>
<dbReference type="EMBL" id="JAAXOY010000049">
    <property type="protein sequence ID" value="NKY38696.1"/>
    <property type="molecule type" value="Genomic_DNA"/>
</dbReference>
<protein>
    <submittedName>
        <fullName evidence="2">Uncharacterized protein</fullName>
    </submittedName>
</protein>
<sequence length="126" mass="14298">MDVDDGSYRVGDSGGDSARRNARLLGDHIRESRKIDSENAHYPHGGHHLRHHRRDSIAYLFVCCVFTSVLFLLFVLFPVGAIAGFIFWRQDPDFPIQLKVGVVVLTMLALLGLIMHMSRRRDETPP</sequence>
<gene>
    <name evidence="2" type="ORF">HGA02_03900</name>
</gene>
<accession>A0ABX1JWK1</accession>
<keyword evidence="1" id="KW-0812">Transmembrane</keyword>
<feature type="transmembrane region" description="Helical" evidence="1">
    <location>
        <begin position="94"/>
        <end position="114"/>
    </location>
</feature>
<name>A0ABX1JWK1_9CELL</name>
<evidence type="ECO:0000256" key="1">
    <source>
        <dbReference type="SAM" id="Phobius"/>
    </source>
</evidence>
<evidence type="ECO:0000313" key="2">
    <source>
        <dbReference type="EMBL" id="NKY38696.1"/>
    </source>
</evidence>
<comment type="caution">
    <text evidence="2">The sequence shown here is derived from an EMBL/GenBank/DDBJ whole genome shotgun (WGS) entry which is preliminary data.</text>
</comment>
<keyword evidence="1" id="KW-0472">Membrane</keyword>
<keyword evidence="3" id="KW-1185">Reference proteome</keyword>
<reference evidence="2 3" key="1">
    <citation type="submission" date="2020-04" db="EMBL/GenBank/DDBJ databases">
        <title>MicrobeNet Type strains.</title>
        <authorList>
            <person name="Nicholson A.C."/>
        </authorList>
    </citation>
    <scope>NUCLEOTIDE SEQUENCE [LARGE SCALE GENOMIC DNA]</scope>
    <source>
        <strain evidence="2 3">ATCC BAA-787</strain>
    </source>
</reference>
<organism evidence="2 3">
    <name type="scientific">Cellulomonas septica</name>
    <dbReference type="NCBI Taxonomy" id="285080"/>
    <lineage>
        <taxon>Bacteria</taxon>
        <taxon>Bacillati</taxon>
        <taxon>Actinomycetota</taxon>
        <taxon>Actinomycetes</taxon>
        <taxon>Micrococcales</taxon>
        <taxon>Cellulomonadaceae</taxon>
        <taxon>Cellulomonas</taxon>
    </lineage>
</organism>
<proteinExistence type="predicted"/>
<evidence type="ECO:0000313" key="3">
    <source>
        <dbReference type="Proteomes" id="UP000777774"/>
    </source>
</evidence>